<dbReference type="InterPro" id="IPR029787">
    <property type="entry name" value="Nucleotide_cyclase"/>
</dbReference>
<dbReference type="InterPro" id="IPR000160">
    <property type="entry name" value="GGDEF_dom"/>
</dbReference>
<evidence type="ECO:0000256" key="1">
    <source>
        <dbReference type="ARBA" id="ARBA00012528"/>
    </source>
</evidence>
<evidence type="ECO:0000313" key="6">
    <source>
        <dbReference type="EMBL" id="WRQ89131.1"/>
    </source>
</evidence>
<feature type="domain" description="GGDEF" evidence="5">
    <location>
        <begin position="166"/>
        <end position="300"/>
    </location>
</feature>
<dbReference type="CDD" id="cd01949">
    <property type="entry name" value="GGDEF"/>
    <property type="match status" value="1"/>
</dbReference>
<dbReference type="PANTHER" id="PTHR45138">
    <property type="entry name" value="REGULATORY COMPONENTS OF SENSORY TRANSDUCTION SYSTEM"/>
    <property type="match status" value="1"/>
</dbReference>
<dbReference type="Gene3D" id="3.30.70.270">
    <property type="match status" value="1"/>
</dbReference>
<evidence type="ECO:0000256" key="3">
    <source>
        <dbReference type="PROSITE-ProRule" id="PRU00169"/>
    </source>
</evidence>
<feature type="domain" description="Response regulatory" evidence="4">
    <location>
        <begin position="5"/>
        <end position="122"/>
    </location>
</feature>
<keyword evidence="6" id="KW-0548">Nucleotidyltransferase</keyword>
<evidence type="ECO:0000313" key="7">
    <source>
        <dbReference type="Proteomes" id="UP000738431"/>
    </source>
</evidence>
<dbReference type="SUPFAM" id="SSF55073">
    <property type="entry name" value="Nucleotide cyclase"/>
    <property type="match status" value="1"/>
</dbReference>
<dbReference type="InterPro" id="IPR001789">
    <property type="entry name" value="Sig_transdc_resp-reg_receiver"/>
</dbReference>
<dbReference type="CDD" id="cd00156">
    <property type="entry name" value="REC"/>
    <property type="match status" value="1"/>
</dbReference>
<dbReference type="GO" id="GO:0052621">
    <property type="term" value="F:diguanylate cyclase activity"/>
    <property type="evidence" value="ECO:0007669"/>
    <property type="project" value="UniProtKB-EC"/>
</dbReference>
<dbReference type="NCBIfam" id="TIGR00254">
    <property type="entry name" value="GGDEF"/>
    <property type="match status" value="1"/>
</dbReference>
<organism evidence="6 7">
    <name type="scientific">Actomonas aquatica</name>
    <dbReference type="NCBI Taxonomy" id="2866162"/>
    <lineage>
        <taxon>Bacteria</taxon>
        <taxon>Pseudomonadati</taxon>
        <taxon>Verrucomicrobiota</taxon>
        <taxon>Opitutia</taxon>
        <taxon>Opitutales</taxon>
        <taxon>Opitutaceae</taxon>
        <taxon>Actomonas</taxon>
    </lineage>
</organism>
<evidence type="ECO:0000259" key="4">
    <source>
        <dbReference type="PROSITE" id="PS50110"/>
    </source>
</evidence>
<dbReference type="SMART" id="SM00448">
    <property type="entry name" value="REC"/>
    <property type="match status" value="1"/>
</dbReference>
<comment type="catalytic activity">
    <reaction evidence="2">
        <text>2 GTP = 3',3'-c-di-GMP + 2 diphosphate</text>
        <dbReference type="Rhea" id="RHEA:24898"/>
        <dbReference type="ChEBI" id="CHEBI:33019"/>
        <dbReference type="ChEBI" id="CHEBI:37565"/>
        <dbReference type="ChEBI" id="CHEBI:58805"/>
        <dbReference type="EC" id="2.7.7.65"/>
    </reaction>
</comment>
<dbReference type="Pfam" id="PF00990">
    <property type="entry name" value="GGDEF"/>
    <property type="match status" value="1"/>
</dbReference>
<keyword evidence="7" id="KW-1185">Reference proteome</keyword>
<dbReference type="SUPFAM" id="SSF52172">
    <property type="entry name" value="CheY-like"/>
    <property type="match status" value="1"/>
</dbReference>
<dbReference type="PROSITE" id="PS50887">
    <property type="entry name" value="GGDEF"/>
    <property type="match status" value="1"/>
</dbReference>
<gene>
    <name evidence="6" type="ORF">K1X11_006900</name>
</gene>
<dbReference type="InterPro" id="IPR050469">
    <property type="entry name" value="Diguanylate_Cyclase"/>
</dbReference>
<feature type="modified residue" description="4-aspartylphosphate" evidence="3">
    <location>
        <position position="57"/>
    </location>
</feature>
<dbReference type="EMBL" id="CP139781">
    <property type="protein sequence ID" value="WRQ89131.1"/>
    <property type="molecule type" value="Genomic_DNA"/>
</dbReference>
<name>A0ABZ1CCG8_9BACT</name>
<dbReference type="RefSeq" id="WP_221031001.1">
    <property type="nucleotide sequence ID" value="NZ_CP139781.1"/>
</dbReference>
<dbReference type="Proteomes" id="UP000738431">
    <property type="component" value="Chromosome"/>
</dbReference>
<evidence type="ECO:0000256" key="2">
    <source>
        <dbReference type="ARBA" id="ARBA00034247"/>
    </source>
</evidence>
<evidence type="ECO:0000259" key="5">
    <source>
        <dbReference type="PROSITE" id="PS50887"/>
    </source>
</evidence>
<dbReference type="EC" id="2.7.7.65" evidence="1"/>
<dbReference type="PROSITE" id="PS50110">
    <property type="entry name" value="RESPONSE_REGULATORY"/>
    <property type="match status" value="1"/>
</dbReference>
<proteinExistence type="predicted"/>
<dbReference type="Gene3D" id="3.40.50.2300">
    <property type="match status" value="1"/>
</dbReference>
<keyword evidence="6" id="KW-0808">Transferase</keyword>
<protein>
    <recommendedName>
        <fullName evidence="1">diguanylate cyclase</fullName>
        <ecNumber evidence="1">2.7.7.65</ecNumber>
    </recommendedName>
</protein>
<dbReference type="InterPro" id="IPR011006">
    <property type="entry name" value="CheY-like_superfamily"/>
</dbReference>
<keyword evidence="3" id="KW-0597">Phosphoprotein</keyword>
<dbReference type="InterPro" id="IPR043128">
    <property type="entry name" value="Rev_trsase/Diguanyl_cyclase"/>
</dbReference>
<sequence>MDSRKLLLIDDDRLQARIVQQQLKAFHGEVYAFEWAATYEEGLQRLLSGEHTACLLDFQLGPRDGLELIREAKEAGCEVPIIFLTAESSSSIDIEAMNAGALDYLVKGEISASMLERSLRYALKLSETLAELKRLATHDALTGLLNRREFNRILAEETERAKRFGRDFSLVLLDLDHFKSVNDTHGHPAGDAVLRETARRLGGLMRKVDRLARFGGEELAVLLVELDAEAARKLATRIVEVVHGTPYPLDEDGKELTVTISAGVAAMPHHATTAKALVQAADKALYAAKSNGRDRVEVAE</sequence>
<reference evidence="6 7" key="2">
    <citation type="submission" date="2023-12" db="EMBL/GenBank/DDBJ databases">
        <title>Description of an unclassified Opitutus bacterium of Verrucomicrobiota.</title>
        <authorList>
            <person name="Zhang D.-F."/>
        </authorList>
    </citation>
    <scope>NUCLEOTIDE SEQUENCE [LARGE SCALE GENOMIC DNA]</scope>
    <source>
        <strain evidence="6 7">WL0086</strain>
    </source>
</reference>
<dbReference type="PANTHER" id="PTHR45138:SF9">
    <property type="entry name" value="DIGUANYLATE CYCLASE DGCM-RELATED"/>
    <property type="match status" value="1"/>
</dbReference>
<reference evidence="6 7" key="1">
    <citation type="submission" date="2021-08" db="EMBL/GenBank/DDBJ databases">
        <authorList>
            <person name="Zhang D."/>
            <person name="Zhang A."/>
            <person name="Wang L."/>
        </authorList>
    </citation>
    <scope>NUCLEOTIDE SEQUENCE [LARGE SCALE GENOMIC DNA]</scope>
    <source>
        <strain evidence="6 7">WL0086</strain>
    </source>
</reference>
<dbReference type="Pfam" id="PF00072">
    <property type="entry name" value="Response_reg"/>
    <property type="match status" value="1"/>
</dbReference>
<dbReference type="SMART" id="SM00267">
    <property type="entry name" value="GGDEF"/>
    <property type="match status" value="1"/>
</dbReference>
<accession>A0ABZ1CCG8</accession>